<proteinExistence type="predicted"/>
<dbReference type="InParanoid" id="A0A3N1GW88"/>
<dbReference type="AlphaFoldDB" id="A0A3N1GW88"/>
<evidence type="ECO:0000313" key="3">
    <source>
        <dbReference type="EMBL" id="ROP34507.1"/>
    </source>
</evidence>
<evidence type="ECO:0000256" key="1">
    <source>
        <dbReference type="SAM" id="Coils"/>
    </source>
</evidence>
<keyword evidence="1" id="KW-0175">Coiled coil</keyword>
<gene>
    <name evidence="3" type="ORF">EDC03_2321</name>
</gene>
<feature type="compositionally biased region" description="Pro residues" evidence="2">
    <location>
        <begin position="74"/>
        <end position="88"/>
    </location>
</feature>
<keyword evidence="4" id="KW-1185">Reference proteome</keyword>
<name>A0A3N1GW88_9ACTN</name>
<evidence type="ECO:0000313" key="4">
    <source>
        <dbReference type="Proteomes" id="UP000276232"/>
    </source>
</evidence>
<sequence length="404" mass="43759">MSPAHPSTATPTASVLGRARGCSFAPLLVAEPAREDGYVLPPVGHPAPTVPAQRLADLAEHLTEVVAAATAVAPEPPRAAAPEVPAPRTPRDDEPAPPRVPAQQPGPEQRRDPELRRAFGALLRDLTGSEVLTQQAVALLRGVVDRSRPTTGGTPPVAGTEADTEAVAALLDDVGRDLAAARERLAEAEAAHAEEQLERALAEQARGEAERRLRDLQRLVQRRGVDLDVWSEPPADRAEDVPSSMAELVARLRLPQLDRVVFTGDAGPALELDELVHTGLHVQRTWEALLALRDYAAAKADGRVDSDLQGYLERTPDGLCTWPAQRHARGESLTVQSDPRLRGSRLLPVPTEVDPSGRVPMWAHLKLLTYGQTSPRLHYYDDTRRSGCVYVGYVGRHLRNTQTS</sequence>
<protein>
    <submittedName>
        <fullName evidence="3">Uncharacterized protein</fullName>
    </submittedName>
</protein>
<comment type="caution">
    <text evidence="3">The sequence shown here is derived from an EMBL/GenBank/DDBJ whole genome shotgun (WGS) entry which is preliminary data.</text>
</comment>
<dbReference type="EMBL" id="RJKN01000006">
    <property type="protein sequence ID" value="ROP34507.1"/>
    <property type="molecule type" value="Genomic_DNA"/>
</dbReference>
<dbReference type="Proteomes" id="UP000276232">
    <property type="component" value="Unassembled WGS sequence"/>
</dbReference>
<reference evidence="3 4" key="1">
    <citation type="journal article" date="2015" name="Stand. Genomic Sci.">
        <title>Genomic Encyclopedia of Bacterial and Archaeal Type Strains, Phase III: the genomes of soil and plant-associated and newly described type strains.</title>
        <authorList>
            <person name="Whitman W.B."/>
            <person name="Woyke T."/>
            <person name="Klenk H.P."/>
            <person name="Zhou Y."/>
            <person name="Lilburn T.G."/>
            <person name="Beck B.J."/>
            <person name="De Vos P."/>
            <person name="Vandamme P."/>
            <person name="Eisen J.A."/>
            <person name="Garrity G."/>
            <person name="Hugenholtz P."/>
            <person name="Kyrpides N.C."/>
        </authorList>
    </citation>
    <scope>NUCLEOTIDE SEQUENCE [LARGE SCALE GENOMIC DNA]</scope>
    <source>
        <strain evidence="3 4">CECT 7306</strain>
    </source>
</reference>
<dbReference type="RefSeq" id="WP_123380425.1">
    <property type="nucleotide sequence ID" value="NZ_RJKN01000006.1"/>
</dbReference>
<evidence type="ECO:0000256" key="2">
    <source>
        <dbReference type="SAM" id="MobiDB-lite"/>
    </source>
</evidence>
<organism evidence="3 4">
    <name type="scientific">Pseudokineococcus lusitanus</name>
    <dbReference type="NCBI Taxonomy" id="763993"/>
    <lineage>
        <taxon>Bacteria</taxon>
        <taxon>Bacillati</taxon>
        <taxon>Actinomycetota</taxon>
        <taxon>Actinomycetes</taxon>
        <taxon>Kineosporiales</taxon>
        <taxon>Kineosporiaceae</taxon>
        <taxon>Pseudokineococcus</taxon>
    </lineage>
</organism>
<accession>A0A3N1GW88</accession>
<feature type="region of interest" description="Disordered" evidence="2">
    <location>
        <begin position="70"/>
        <end position="114"/>
    </location>
</feature>
<dbReference type="OrthoDB" id="3246562at2"/>
<feature type="coiled-coil region" evidence="1">
    <location>
        <begin position="171"/>
        <end position="222"/>
    </location>
</feature>